<protein>
    <submittedName>
        <fullName evidence="1">Uncharacterized protein</fullName>
    </submittedName>
</protein>
<proteinExistence type="predicted"/>
<accession>A0ACC2FBG2</accession>
<comment type="caution">
    <text evidence="1">The sequence shown here is derived from an EMBL/GenBank/DDBJ whole genome shotgun (WGS) entry which is preliminary data.</text>
</comment>
<dbReference type="Proteomes" id="UP001157502">
    <property type="component" value="Chromosome 30"/>
</dbReference>
<keyword evidence="2" id="KW-1185">Reference proteome</keyword>
<reference evidence="1" key="1">
    <citation type="submission" date="2021-05" db="EMBL/GenBank/DDBJ databases">
        <authorList>
            <person name="Pan Q."/>
            <person name="Jouanno E."/>
            <person name="Zahm M."/>
            <person name="Klopp C."/>
            <person name="Cabau C."/>
            <person name="Louis A."/>
            <person name="Berthelot C."/>
            <person name="Parey E."/>
            <person name="Roest Crollius H."/>
            <person name="Montfort J."/>
            <person name="Robinson-Rechavi M."/>
            <person name="Bouchez O."/>
            <person name="Lampietro C."/>
            <person name="Lopez Roques C."/>
            <person name="Donnadieu C."/>
            <person name="Postlethwait J."/>
            <person name="Bobe J."/>
            <person name="Dillon D."/>
            <person name="Chandos A."/>
            <person name="von Hippel F."/>
            <person name="Guiguen Y."/>
        </authorList>
    </citation>
    <scope>NUCLEOTIDE SEQUENCE</scope>
    <source>
        <strain evidence="1">YG-Jan2019</strain>
    </source>
</reference>
<dbReference type="EMBL" id="CM055757">
    <property type="protein sequence ID" value="KAJ7988681.1"/>
    <property type="molecule type" value="Genomic_DNA"/>
</dbReference>
<gene>
    <name evidence="1" type="ORF">DPEC_G00311750</name>
</gene>
<sequence length="998" mass="111038">MEPKDIHISRFYSAASPVPSPISPQLCARPQAPVFSQTELLFHKRLPPVSQPQDLAETDISPSGTPSEVDTCQLLSPLYHTPQPYYTQDYTQDQLDQQAESHPDESLQDYPFNFQQNHSRAYQSNLNQQPDQDKNQHVDPPSNLNQRQLQTHMGLDNTPNSYQDHPLDHQTPNSYQDHQMIQQAIYCSQESHVMEQQSLGVGSQLADPDDHQSMHSQQQSYQLRILAQLQREELVYNTPEPSEQSQTQSSGHMSYTPTHHQDLRPYMHPQGHADPQPGHCLYTQPPQSPLTPVEPTSPWFPSPQVYPNPNPPYSVYPHSPPPHPNSNSLLQTKYSPLPNPNPTYSPHPNHSPYSYTHLSPQSNASPHSNHPSSSPSPASPYAIPNPHLQSNHNYGLSCQPNTYPNPTPYYSPHPLPNSPSVLPCGGWGTSRGVGAEGGRGAHMSQLSYTRHLDHARSLCSPPAQQMQGTLTEQTENDEMSNCSRLLCSMCQRVFRSLPALNGHLRSHGGLRGQTSRTHTQRMRQGAMPLSPVPMVMPVSVPIRPSAPPAPGMEEGPEAEKDRRRWKKRDQYQPSPLVLPCRPYGNAGVFRGLLRSSGVTGAYTPGAYTTGAYTPAPMLPPEREGTGLFCSLSRAEGGLLKPEEQPAEMKPRINIGVGFQAEVPPLQDPRHAHADPHNAVMLWKPWDDLENPSTQHRVDCLLMMSCSSVCPGGGTNSEYALHSLSKSRGDFLETLEKMLLQPWLIRQSTTSYHYAGSDSWSPLEKRLVNKAFRMYKKDFRCIHSTVGSKSVSQCVEYYYTWKRRLRLNTPVKIPSALPEDNGGIMDREGLEVDSSLTNKKLSITRSPEHSEPTTNSISTLFRGGYDDKQGSLTQPSLNGQTGVHTTSIQNICRQIPGASFGPVLEAGPGSRGCSPVQQESDRDTHISGPGCLRASPSSASYSPTPNNSLRPPCFKRHPQPPTLYPCRECSKVFSKVKSRNAHMKTHRQQDVHGHMEQLD</sequence>
<evidence type="ECO:0000313" key="1">
    <source>
        <dbReference type="EMBL" id="KAJ7988681.1"/>
    </source>
</evidence>
<name>A0ACC2FBG2_DALPE</name>
<evidence type="ECO:0000313" key="2">
    <source>
        <dbReference type="Proteomes" id="UP001157502"/>
    </source>
</evidence>
<organism evidence="1 2">
    <name type="scientific">Dallia pectoralis</name>
    <name type="common">Alaska blackfish</name>
    <dbReference type="NCBI Taxonomy" id="75939"/>
    <lineage>
        <taxon>Eukaryota</taxon>
        <taxon>Metazoa</taxon>
        <taxon>Chordata</taxon>
        <taxon>Craniata</taxon>
        <taxon>Vertebrata</taxon>
        <taxon>Euteleostomi</taxon>
        <taxon>Actinopterygii</taxon>
        <taxon>Neopterygii</taxon>
        <taxon>Teleostei</taxon>
        <taxon>Protacanthopterygii</taxon>
        <taxon>Esociformes</taxon>
        <taxon>Umbridae</taxon>
        <taxon>Dallia</taxon>
    </lineage>
</organism>